<keyword evidence="2" id="KW-1185">Reference proteome</keyword>
<gene>
    <name evidence="1" type="ORF">DPMN_186691</name>
</gene>
<evidence type="ECO:0000313" key="1">
    <source>
        <dbReference type="EMBL" id="KAH3752081.1"/>
    </source>
</evidence>
<dbReference type="Proteomes" id="UP000828390">
    <property type="component" value="Unassembled WGS sequence"/>
</dbReference>
<sequence length="56" mass="6265">MLSKSAQRALIGWEAHGTRIMTASFLTKKKRVSVDIIQGYSSQNNIEEGEQDKLAQ</sequence>
<dbReference type="EMBL" id="JAIWYP010000010">
    <property type="protein sequence ID" value="KAH3752081.1"/>
    <property type="molecule type" value="Genomic_DNA"/>
</dbReference>
<reference evidence="1" key="2">
    <citation type="submission" date="2020-11" db="EMBL/GenBank/DDBJ databases">
        <authorList>
            <person name="McCartney M.A."/>
            <person name="Auch B."/>
            <person name="Kono T."/>
            <person name="Mallez S."/>
            <person name="Becker A."/>
            <person name="Gohl D.M."/>
            <person name="Silverstein K.A.T."/>
            <person name="Koren S."/>
            <person name="Bechman K.B."/>
            <person name="Herman A."/>
            <person name="Abrahante J.E."/>
            <person name="Garbe J."/>
        </authorList>
    </citation>
    <scope>NUCLEOTIDE SEQUENCE</scope>
    <source>
        <strain evidence="1">Duluth1</strain>
        <tissue evidence="1">Whole animal</tissue>
    </source>
</reference>
<name>A0A9D4I6R6_DREPO</name>
<accession>A0A9D4I6R6</accession>
<evidence type="ECO:0000313" key="2">
    <source>
        <dbReference type="Proteomes" id="UP000828390"/>
    </source>
</evidence>
<organism evidence="1 2">
    <name type="scientific">Dreissena polymorpha</name>
    <name type="common">Zebra mussel</name>
    <name type="synonym">Mytilus polymorpha</name>
    <dbReference type="NCBI Taxonomy" id="45954"/>
    <lineage>
        <taxon>Eukaryota</taxon>
        <taxon>Metazoa</taxon>
        <taxon>Spiralia</taxon>
        <taxon>Lophotrochozoa</taxon>
        <taxon>Mollusca</taxon>
        <taxon>Bivalvia</taxon>
        <taxon>Autobranchia</taxon>
        <taxon>Heteroconchia</taxon>
        <taxon>Euheterodonta</taxon>
        <taxon>Imparidentia</taxon>
        <taxon>Neoheterodontei</taxon>
        <taxon>Myida</taxon>
        <taxon>Dreissenoidea</taxon>
        <taxon>Dreissenidae</taxon>
        <taxon>Dreissena</taxon>
    </lineage>
</organism>
<proteinExistence type="predicted"/>
<protein>
    <submittedName>
        <fullName evidence="1">Uncharacterized protein</fullName>
    </submittedName>
</protein>
<dbReference type="AlphaFoldDB" id="A0A9D4I6R6"/>
<reference evidence="1" key="1">
    <citation type="journal article" date="2019" name="bioRxiv">
        <title>The Genome of the Zebra Mussel, Dreissena polymorpha: A Resource for Invasive Species Research.</title>
        <authorList>
            <person name="McCartney M.A."/>
            <person name="Auch B."/>
            <person name="Kono T."/>
            <person name="Mallez S."/>
            <person name="Zhang Y."/>
            <person name="Obille A."/>
            <person name="Becker A."/>
            <person name="Abrahante J.E."/>
            <person name="Garbe J."/>
            <person name="Badalamenti J.P."/>
            <person name="Herman A."/>
            <person name="Mangelson H."/>
            <person name="Liachko I."/>
            <person name="Sullivan S."/>
            <person name="Sone E.D."/>
            <person name="Koren S."/>
            <person name="Silverstein K.A.T."/>
            <person name="Beckman K.B."/>
            <person name="Gohl D.M."/>
        </authorList>
    </citation>
    <scope>NUCLEOTIDE SEQUENCE</scope>
    <source>
        <strain evidence="1">Duluth1</strain>
        <tissue evidence="1">Whole animal</tissue>
    </source>
</reference>
<comment type="caution">
    <text evidence="1">The sequence shown here is derived from an EMBL/GenBank/DDBJ whole genome shotgun (WGS) entry which is preliminary data.</text>
</comment>